<accession>A0A315Z146</accession>
<dbReference type="AlphaFoldDB" id="A0A315Z146"/>
<sequence length="205" mass="23020">MIVVGVFTVSESKAQGEQHMIKLSGVVVEGDSLFGVPGVHIVVENAGKGTVSNQAGLFSADVFPGDSISFSAVGFKKVKMAVPDTRNPAWTVVVKLQEDVKTLPQIEIYPYPTKELFREAFLALDQEEDPRITNMKENVNQEKITYMAKVIEDDYNDNFNTFLKQQQAMQTARMFAPSFSFTDPFAWARFIKSVQNGDLKKKRWN</sequence>
<evidence type="ECO:0000313" key="1">
    <source>
        <dbReference type="EMBL" id="PWJ36144.1"/>
    </source>
</evidence>
<proteinExistence type="predicted"/>
<protein>
    <submittedName>
        <fullName evidence="1">Carboxypeptidase-like protein</fullName>
    </submittedName>
</protein>
<evidence type="ECO:0000313" key="2">
    <source>
        <dbReference type="Proteomes" id="UP000245535"/>
    </source>
</evidence>
<dbReference type="SUPFAM" id="SSF49464">
    <property type="entry name" value="Carboxypeptidase regulatory domain-like"/>
    <property type="match status" value="1"/>
</dbReference>
<dbReference type="GO" id="GO:0004180">
    <property type="term" value="F:carboxypeptidase activity"/>
    <property type="evidence" value="ECO:0007669"/>
    <property type="project" value="UniProtKB-KW"/>
</dbReference>
<name>A0A315Z146_SEDFL</name>
<dbReference type="EMBL" id="QGDO01000009">
    <property type="protein sequence ID" value="PWJ36144.1"/>
    <property type="molecule type" value="Genomic_DNA"/>
</dbReference>
<dbReference type="Proteomes" id="UP000245535">
    <property type="component" value="Unassembled WGS sequence"/>
</dbReference>
<gene>
    <name evidence="1" type="ORF">BC781_109163</name>
</gene>
<dbReference type="InterPro" id="IPR008969">
    <property type="entry name" value="CarboxyPept-like_regulatory"/>
</dbReference>
<keyword evidence="1" id="KW-0121">Carboxypeptidase</keyword>
<dbReference type="Pfam" id="PF13715">
    <property type="entry name" value="CarbopepD_reg_2"/>
    <property type="match status" value="1"/>
</dbReference>
<keyword evidence="1" id="KW-0645">Protease</keyword>
<keyword evidence="2" id="KW-1185">Reference proteome</keyword>
<reference evidence="1 2" key="1">
    <citation type="submission" date="2018-03" db="EMBL/GenBank/DDBJ databases">
        <title>Genomic Encyclopedia of Archaeal and Bacterial Type Strains, Phase II (KMG-II): from individual species to whole genera.</title>
        <authorList>
            <person name="Goeker M."/>
        </authorList>
    </citation>
    <scope>NUCLEOTIDE SEQUENCE [LARGE SCALE GENOMIC DNA]</scope>
    <source>
        <strain evidence="1 2">DSM 28229</strain>
    </source>
</reference>
<comment type="caution">
    <text evidence="1">The sequence shown here is derived from an EMBL/GenBank/DDBJ whole genome shotgun (WGS) entry which is preliminary data.</text>
</comment>
<keyword evidence="1" id="KW-0378">Hydrolase</keyword>
<organism evidence="1 2">
    <name type="scientific">Sediminitomix flava</name>
    <dbReference type="NCBI Taxonomy" id="379075"/>
    <lineage>
        <taxon>Bacteria</taxon>
        <taxon>Pseudomonadati</taxon>
        <taxon>Bacteroidota</taxon>
        <taxon>Cytophagia</taxon>
        <taxon>Cytophagales</taxon>
        <taxon>Flammeovirgaceae</taxon>
        <taxon>Sediminitomix</taxon>
    </lineage>
</organism>